<reference evidence="1 2" key="1">
    <citation type="submission" date="2014-04" db="EMBL/GenBank/DDBJ databases">
        <title>Characterization and application of a salt tolerant electro-active bacterium.</title>
        <authorList>
            <person name="Yang L."/>
            <person name="Wei S."/>
            <person name="Tay Q.X.M."/>
        </authorList>
    </citation>
    <scope>NUCLEOTIDE SEQUENCE [LARGE SCALE GENOMIC DNA]</scope>
    <source>
        <strain evidence="1 2">LY1</strain>
    </source>
</reference>
<accession>A0A074L240</accession>
<organism evidence="1 2">
    <name type="scientific">Anditalea andensis</name>
    <dbReference type="NCBI Taxonomy" id="1048983"/>
    <lineage>
        <taxon>Bacteria</taxon>
        <taxon>Pseudomonadati</taxon>
        <taxon>Bacteroidota</taxon>
        <taxon>Cytophagia</taxon>
        <taxon>Cytophagales</taxon>
        <taxon>Cytophagaceae</taxon>
        <taxon>Anditalea</taxon>
    </lineage>
</organism>
<gene>
    <name evidence="1" type="ORF">EL17_06065</name>
</gene>
<dbReference type="EMBL" id="JMIH01000014">
    <property type="protein sequence ID" value="KEO75224.1"/>
    <property type="molecule type" value="Genomic_DNA"/>
</dbReference>
<protein>
    <submittedName>
        <fullName evidence="1">Uncharacterized protein</fullName>
    </submittedName>
</protein>
<proteinExistence type="predicted"/>
<evidence type="ECO:0000313" key="1">
    <source>
        <dbReference type="EMBL" id="KEO75224.1"/>
    </source>
</evidence>
<dbReference type="AlphaFoldDB" id="A0A074L240"/>
<dbReference type="Proteomes" id="UP000027821">
    <property type="component" value="Unassembled WGS sequence"/>
</dbReference>
<evidence type="ECO:0000313" key="2">
    <source>
        <dbReference type="Proteomes" id="UP000027821"/>
    </source>
</evidence>
<dbReference type="STRING" id="1048983.EL17_06065"/>
<sequence>MVKQYSEVDMGYELIGTIYTNPNGMIRQKTVGNIGDYSGYITYANLNEFNRHSSRILDD</sequence>
<name>A0A074L240_9BACT</name>
<comment type="caution">
    <text evidence="1">The sequence shown here is derived from an EMBL/GenBank/DDBJ whole genome shotgun (WGS) entry which is preliminary data.</text>
</comment>
<keyword evidence="2" id="KW-1185">Reference proteome</keyword>